<dbReference type="InterPro" id="IPR000468">
    <property type="entry name" value="Barstar"/>
</dbReference>
<dbReference type="RefSeq" id="WP_133323371.1">
    <property type="nucleotide sequence ID" value="NZ_SMTF01000016.1"/>
</dbReference>
<proteinExistence type="inferred from homology"/>
<dbReference type="EMBL" id="SMTF01000016">
    <property type="protein sequence ID" value="TDK21516.1"/>
    <property type="molecule type" value="Genomic_DNA"/>
</dbReference>
<keyword evidence="4" id="KW-1185">Reference proteome</keyword>
<sequence length="153" mass="16277">MTDSGFDPGLFDPALAGVHAVPASDLALLDIAARDAGLHATEVDLRDCTGKATLLLRMSMALDFPVGTGRNWDALSDRLRDLGWIDAPNGHALLFTDAADLRDAAPDDYEMLLSILQEAVESGAGTDTPFWAFMGLPDEEFDASREQSAGDAP</sequence>
<gene>
    <name evidence="3" type="ORF">E2F46_14885</name>
</gene>
<dbReference type="Pfam" id="PF01337">
    <property type="entry name" value="Barstar"/>
    <property type="match status" value="1"/>
</dbReference>
<evidence type="ECO:0000313" key="4">
    <source>
        <dbReference type="Proteomes" id="UP000294796"/>
    </source>
</evidence>
<dbReference type="AlphaFoldDB" id="A0A4R5TJA2"/>
<evidence type="ECO:0000256" key="1">
    <source>
        <dbReference type="ARBA" id="ARBA00006845"/>
    </source>
</evidence>
<feature type="domain" description="Barstar (barnase inhibitor)" evidence="2">
    <location>
        <begin position="39"/>
        <end position="134"/>
    </location>
</feature>
<reference evidence="3 4" key="1">
    <citation type="submission" date="2019-03" db="EMBL/GenBank/DDBJ databases">
        <title>Luteimonas zhaokaii sp.nov., isolated from the rectal contents of Plateau pika in Yushu, Qinghai Province, China.</title>
        <authorList>
            <person name="Zhang G."/>
        </authorList>
    </citation>
    <scope>NUCLEOTIDE SEQUENCE [LARGE SCALE GENOMIC DNA]</scope>
    <source>
        <strain evidence="3 4">B9</strain>
    </source>
</reference>
<dbReference type="OrthoDB" id="7575400at2"/>
<comment type="similarity">
    <text evidence="1">Belongs to the barstar family.</text>
</comment>
<dbReference type="Proteomes" id="UP000294796">
    <property type="component" value="Unassembled WGS sequence"/>
</dbReference>
<evidence type="ECO:0000313" key="3">
    <source>
        <dbReference type="EMBL" id="TDK21516.1"/>
    </source>
</evidence>
<organism evidence="3 4">
    <name type="scientific">Luteimonas aestuarii</name>
    <dbReference type="NCBI Taxonomy" id="453837"/>
    <lineage>
        <taxon>Bacteria</taxon>
        <taxon>Pseudomonadati</taxon>
        <taxon>Pseudomonadota</taxon>
        <taxon>Gammaproteobacteria</taxon>
        <taxon>Lysobacterales</taxon>
        <taxon>Lysobacteraceae</taxon>
        <taxon>Luteimonas</taxon>
    </lineage>
</organism>
<dbReference type="SUPFAM" id="SSF52038">
    <property type="entry name" value="Barstar-related"/>
    <property type="match status" value="1"/>
</dbReference>
<dbReference type="InterPro" id="IPR035905">
    <property type="entry name" value="Barstar-like_sf"/>
</dbReference>
<comment type="caution">
    <text evidence="3">The sequence shown here is derived from an EMBL/GenBank/DDBJ whole genome shotgun (WGS) entry which is preliminary data.</text>
</comment>
<accession>A0A4R5TJA2</accession>
<dbReference type="Gene3D" id="3.30.370.10">
    <property type="entry name" value="Barstar-like"/>
    <property type="match status" value="1"/>
</dbReference>
<protein>
    <submittedName>
        <fullName evidence="3">Barnase inhibitor</fullName>
    </submittedName>
</protein>
<evidence type="ECO:0000259" key="2">
    <source>
        <dbReference type="Pfam" id="PF01337"/>
    </source>
</evidence>
<name>A0A4R5TJA2_9GAMM</name>